<dbReference type="EMBL" id="BARW01008925">
    <property type="protein sequence ID" value="GAI74230.1"/>
    <property type="molecule type" value="Genomic_DNA"/>
</dbReference>
<gene>
    <name evidence="1" type="ORF">S12H4_18130</name>
</gene>
<proteinExistence type="predicted"/>
<protein>
    <submittedName>
        <fullName evidence="1">Uncharacterized protein</fullName>
    </submittedName>
</protein>
<accession>X1SFN8</accession>
<organism evidence="1">
    <name type="scientific">marine sediment metagenome</name>
    <dbReference type="NCBI Taxonomy" id="412755"/>
    <lineage>
        <taxon>unclassified sequences</taxon>
        <taxon>metagenomes</taxon>
        <taxon>ecological metagenomes</taxon>
    </lineage>
</organism>
<dbReference type="AlphaFoldDB" id="X1SFN8"/>
<evidence type="ECO:0000313" key="1">
    <source>
        <dbReference type="EMBL" id="GAI74230.1"/>
    </source>
</evidence>
<sequence>MDIIRANAVELPWGLTVDEMNYGFGKVVTTEWLTERQGGVFTKNPPPVKK</sequence>
<name>X1SFN8_9ZZZZ</name>
<comment type="caution">
    <text evidence="1">The sequence shown here is derived from an EMBL/GenBank/DDBJ whole genome shotgun (WGS) entry which is preliminary data.</text>
</comment>
<reference evidence="1" key="1">
    <citation type="journal article" date="2014" name="Front. Microbiol.">
        <title>High frequency of phylogenetically diverse reductive dehalogenase-homologous genes in deep subseafloor sedimentary metagenomes.</title>
        <authorList>
            <person name="Kawai M."/>
            <person name="Futagami T."/>
            <person name="Toyoda A."/>
            <person name="Takaki Y."/>
            <person name="Nishi S."/>
            <person name="Hori S."/>
            <person name="Arai W."/>
            <person name="Tsubouchi T."/>
            <person name="Morono Y."/>
            <person name="Uchiyama I."/>
            <person name="Ito T."/>
            <person name="Fujiyama A."/>
            <person name="Inagaki F."/>
            <person name="Takami H."/>
        </authorList>
    </citation>
    <scope>NUCLEOTIDE SEQUENCE</scope>
    <source>
        <strain evidence="1">Expedition CK06-06</strain>
    </source>
</reference>